<keyword evidence="1" id="KW-0805">Transcription regulation</keyword>
<dbReference type="PANTHER" id="PTHR43132:SF2">
    <property type="entry name" value="ARSENICAL RESISTANCE OPERON REPRESSOR ARSR-RELATED"/>
    <property type="match status" value="1"/>
</dbReference>
<sequence>MEKEDALNALAALGQETRLDVFRLLVKAGKEGMTAGAISDALDVRPNTLSTHLGALSRSGLVHAERDGRSICYRASLEAMQGLVTYLLQDCCGGNPELCAPIASLVAGGGCEPGGKC</sequence>
<dbReference type="KEGG" id="lagg:B0E33_16660"/>
<gene>
    <name evidence="5" type="ORF">LAL4801_05652</name>
</gene>
<dbReference type="OrthoDB" id="9804742at2"/>
<dbReference type="EMBL" id="CXST01000005">
    <property type="protein sequence ID" value="CTQ47190.1"/>
    <property type="molecule type" value="Genomic_DNA"/>
</dbReference>
<proteinExistence type="predicted"/>
<keyword evidence="3" id="KW-0804">Transcription</keyword>
<accession>A0A0M6YEG0</accession>
<dbReference type="AlphaFoldDB" id="A0A0M6YEG0"/>
<dbReference type="SUPFAM" id="SSF46785">
    <property type="entry name" value="Winged helix' DNA-binding domain"/>
    <property type="match status" value="1"/>
</dbReference>
<name>A0A0M6YEG0_9HYPH</name>
<keyword evidence="6" id="KW-1185">Reference proteome</keyword>
<dbReference type="InterPro" id="IPR051011">
    <property type="entry name" value="Metal_resp_trans_reg"/>
</dbReference>
<dbReference type="NCBIfam" id="NF033788">
    <property type="entry name" value="HTH_metalloreg"/>
    <property type="match status" value="1"/>
</dbReference>
<dbReference type="CDD" id="cd00090">
    <property type="entry name" value="HTH_ARSR"/>
    <property type="match status" value="1"/>
</dbReference>
<dbReference type="InterPro" id="IPR036388">
    <property type="entry name" value="WH-like_DNA-bd_sf"/>
</dbReference>
<dbReference type="InterPro" id="IPR036390">
    <property type="entry name" value="WH_DNA-bd_sf"/>
</dbReference>
<keyword evidence="2" id="KW-0238">DNA-binding</keyword>
<evidence type="ECO:0000259" key="4">
    <source>
        <dbReference type="PROSITE" id="PS50987"/>
    </source>
</evidence>
<dbReference type="PRINTS" id="PR00778">
    <property type="entry name" value="HTHARSR"/>
</dbReference>
<evidence type="ECO:0000256" key="1">
    <source>
        <dbReference type="ARBA" id="ARBA00023015"/>
    </source>
</evidence>
<dbReference type="PROSITE" id="PS50987">
    <property type="entry name" value="HTH_ARSR_2"/>
    <property type="match status" value="1"/>
</dbReference>
<dbReference type="InterPro" id="IPR011991">
    <property type="entry name" value="ArsR-like_HTH"/>
</dbReference>
<feature type="domain" description="HTH arsR-type" evidence="4">
    <location>
        <begin position="1"/>
        <end position="95"/>
    </location>
</feature>
<dbReference type="GO" id="GO:0003700">
    <property type="term" value="F:DNA-binding transcription factor activity"/>
    <property type="evidence" value="ECO:0007669"/>
    <property type="project" value="InterPro"/>
</dbReference>
<evidence type="ECO:0000313" key="5">
    <source>
        <dbReference type="EMBL" id="CTQ47190.1"/>
    </source>
</evidence>
<organism evidence="5 6">
    <name type="scientific">Roseibium aggregatum</name>
    <dbReference type="NCBI Taxonomy" id="187304"/>
    <lineage>
        <taxon>Bacteria</taxon>
        <taxon>Pseudomonadati</taxon>
        <taxon>Pseudomonadota</taxon>
        <taxon>Alphaproteobacteria</taxon>
        <taxon>Hyphomicrobiales</taxon>
        <taxon>Stappiaceae</taxon>
        <taxon>Roseibium</taxon>
    </lineage>
</organism>
<protein>
    <submittedName>
        <fullName evidence="5">Helix-turn-helix domain protein</fullName>
    </submittedName>
</protein>
<dbReference type="GO" id="GO:0003677">
    <property type="term" value="F:DNA binding"/>
    <property type="evidence" value="ECO:0007669"/>
    <property type="project" value="UniProtKB-KW"/>
</dbReference>
<dbReference type="InterPro" id="IPR001845">
    <property type="entry name" value="HTH_ArsR_DNA-bd_dom"/>
</dbReference>
<dbReference type="STRING" id="187304.B0E33_16660"/>
<dbReference type="SMART" id="SM00418">
    <property type="entry name" value="HTH_ARSR"/>
    <property type="match status" value="1"/>
</dbReference>
<dbReference type="Pfam" id="PF12840">
    <property type="entry name" value="HTH_20"/>
    <property type="match status" value="1"/>
</dbReference>
<evidence type="ECO:0000313" key="6">
    <source>
        <dbReference type="Proteomes" id="UP000048926"/>
    </source>
</evidence>
<reference evidence="6" key="1">
    <citation type="submission" date="2015-07" db="EMBL/GenBank/DDBJ databases">
        <authorList>
            <person name="Rodrigo-Torres Lidia"/>
            <person name="Arahal R.David."/>
        </authorList>
    </citation>
    <scope>NUCLEOTIDE SEQUENCE [LARGE SCALE GENOMIC DNA]</scope>
    <source>
        <strain evidence="6">CECT 4801</strain>
    </source>
</reference>
<evidence type="ECO:0000256" key="2">
    <source>
        <dbReference type="ARBA" id="ARBA00023125"/>
    </source>
</evidence>
<evidence type="ECO:0000256" key="3">
    <source>
        <dbReference type="ARBA" id="ARBA00023163"/>
    </source>
</evidence>
<dbReference type="RefSeq" id="WP_055661220.1">
    <property type="nucleotide sequence ID" value="NZ_CP045617.1"/>
</dbReference>
<dbReference type="Gene3D" id="1.10.10.10">
    <property type="entry name" value="Winged helix-like DNA-binding domain superfamily/Winged helix DNA-binding domain"/>
    <property type="match status" value="1"/>
</dbReference>
<dbReference type="Proteomes" id="UP000048926">
    <property type="component" value="Unassembled WGS sequence"/>
</dbReference>
<dbReference type="PANTHER" id="PTHR43132">
    <property type="entry name" value="ARSENICAL RESISTANCE OPERON REPRESSOR ARSR-RELATED"/>
    <property type="match status" value="1"/>
</dbReference>